<dbReference type="EMBL" id="JACXVP010000001">
    <property type="protein sequence ID" value="KAG5632016.1"/>
    <property type="molecule type" value="Genomic_DNA"/>
</dbReference>
<organism evidence="1 2">
    <name type="scientific">Solanum commersonii</name>
    <name type="common">Commerson's wild potato</name>
    <name type="synonym">Commerson's nightshade</name>
    <dbReference type="NCBI Taxonomy" id="4109"/>
    <lineage>
        <taxon>Eukaryota</taxon>
        <taxon>Viridiplantae</taxon>
        <taxon>Streptophyta</taxon>
        <taxon>Embryophyta</taxon>
        <taxon>Tracheophyta</taxon>
        <taxon>Spermatophyta</taxon>
        <taxon>Magnoliopsida</taxon>
        <taxon>eudicotyledons</taxon>
        <taxon>Gunneridae</taxon>
        <taxon>Pentapetalae</taxon>
        <taxon>asterids</taxon>
        <taxon>lamiids</taxon>
        <taxon>Solanales</taxon>
        <taxon>Solanaceae</taxon>
        <taxon>Solanoideae</taxon>
        <taxon>Solaneae</taxon>
        <taxon>Solanum</taxon>
    </lineage>
</organism>
<evidence type="ECO:0000313" key="2">
    <source>
        <dbReference type="Proteomes" id="UP000824120"/>
    </source>
</evidence>
<reference evidence="1 2" key="1">
    <citation type="submission" date="2020-09" db="EMBL/GenBank/DDBJ databases">
        <title>De no assembly of potato wild relative species, Solanum commersonii.</title>
        <authorList>
            <person name="Cho K."/>
        </authorList>
    </citation>
    <scope>NUCLEOTIDE SEQUENCE [LARGE SCALE GENOMIC DNA]</scope>
    <source>
        <strain evidence="1">LZ3.2</strain>
        <tissue evidence="1">Leaf</tissue>
    </source>
</reference>
<keyword evidence="2" id="KW-1185">Reference proteome</keyword>
<name>A0A9J6B5U5_SOLCO</name>
<evidence type="ECO:0000313" key="1">
    <source>
        <dbReference type="EMBL" id="KAG5632016.1"/>
    </source>
</evidence>
<dbReference type="Proteomes" id="UP000824120">
    <property type="component" value="Chromosome 1"/>
</dbReference>
<dbReference type="AlphaFoldDB" id="A0A9J6B5U5"/>
<gene>
    <name evidence="1" type="ORF">H5410_003733</name>
</gene>
<protein>
    <submittedName>
        <fullName evidence="1">Uncharacterized protein</fullName>
    </submittedName>
</protein>
<comment type="caution">
    <text evidence="1">The sequence shown here is derived from an EMBL/GenBank/DDBJ whole genome shotgun (WGS) entry which is preliminary data.</text>
</comment>
<sequence>MGTRRDMYLLMSVKNQKSHGLTRRVFVWKICFQAFSPKWKVGDTNGSNLDSFEFEAKKRVVGRHNGQSQE</sequence>
<proteinExistence type="predicted"/>
<accession>A0A9J6B5U5</accession>